<dbReference type="SUPFAM" id="SSF116734">
    <property type="entry name" value="DNA methylase specificity domain"/>
    <property type="match status" value="2"/>
</dbReference>
<keyword evidence="5" id="KW-0540">Nuclease</keyword>
<dbReference type="InterPro" id="IPR052021">
    <property type="entry name" value="Type-I_RS_S_subunit"/>
</dbReference>
<keyword evidence="5" id="KW-0255">Endonuclease</keyword>
<evidence type="ECO:0000256" key="1">
    <source>
        <dbReference type="ARBA" id="ARBA00010923"/>
    </source>
</evidence>
<keyword evidence="5" id="KW-0378">Hydrolase</keyword>
<feature type="domain" description="Type I restriction modification DNA specificity" evidence="4">
    <location>
        <begin position="17"/>
        <end position="192"/>
    </location>
</feature>
<accession>A0ABY9GQ19</accession>
<dbReference type="Gene3D" id="3.90.220.20">
    <property type="entry name" value="DNA methylase specificity domains"/>
    <property type="match status" value="2"/>
</dbReference>
<dbReference type="PANTHER" id="PTHR30408">
    <property type="entry name" value="TYPE-1 RESTRICTION ENZYME ECOKI SPECIFICITY PROTEIN"/>
    <property type="match status" value="1"/>
</dbReference>
<keyword evidence="6" id="KW-1185">Reference proteome</keyword>
<dbReference type="Proteomes" id="UP001230768">
    <property type="component" value="Chromosome"/>
</dbReference>
<name>A0ABY9GQ19_9PSED</name>
<gene>
    <name evidence="5" type="ORF">PSH88_26655</name>
</gene>
<dbReference type="InterPro" id="IPR000055">
    <property type="entry name" value="Restrct_endonuc_typeI_TRD"/>
</dbReference>
<evidence type="ECO:0000313" key="5">
    <source>
        <dbReference type="EMBL" id="WLI17774.1"/>
    </source>
</evidence>
<dbReference type="Gene3D" id="1.10.287.1120">
    <property type="entry name" value="Bipartite methylase S protein"/>
    <property type="match status" value="2"/>
</dbReference>
<dbReference type="RefSeq" id="WP_305483411.1">
    <property type="nucleotide sequence ID" value="NZ_CP117430.1"/>
</dbReference>
<evidence type="ECO:0000256" key="2">
    <source>
        <dbReference type="ARBA" id="ARBA00022747"/>
    </source>
</evidence>
<dbReference type="EC" id="3.1.21.-" evidence="5"/>
<keyword evidence="2" id="KW-0680">Restriction system</keyword>
<keyword evidence="3" id="KW-0238">DNA-binding</keyword>
<reference evidence="5 6" key="1">
    <citation type="submission" date="2023-02" db="EMBL/GenBank/DDBJ databases">
        <title>Evolution of Hrp T3SS in non-pathogenic Pseudomonas fluorescens.</title>
        <authorList>
            <person name="Liao K."/>
            <person name="Wei H."/>
            <person name="Gu Y."/>
        </authorList>
    </citation>
    <scope>NUCLEOTIDE SEQUENCE [LARGE SCALE GENOMIC DNA]</scope>
    <source>
        <strain evidence="5 6">FP607</strain>
    </source>
</reference>
<feature type="domain" description="Type I restriction modification DNA specificity" evidence="4">
    <location>
        <begin position="221"/>
        <end position="388"/>
    </location>
</feature>
<evidence type="ECO:0000256" key="3">
    <source>
        <dbReference type="ARBA" id="ARBA00023125"/>
    </source>
</evidence>
<dbReference type="GO" id="GO:0004519">
    <property type="term" value="F:endonuclease activity"/>
    <property type="evidence" value="ECO:0007669"/>
    <property type="project" value="UniProtKB-KW"/>
</dbReference>
<dbReference type="Pfam" id="PF01420">
    <property type="entry name" value="Methylase_S"/>
    <property type="match status" value="2"/>
</dbReference>
<dbReference type="PANTHER" id="PTHR30408:SF12">
    <property type="entry name" value="TYPE I RESTRICTION ENZYME MJAVIII SPECIFICITY SUBUNIT"/>
    <property type="match status" value="1"/>
</dbReference>
<organism evidence="5 6">
    <name type="scientific">Pseudomonas wuhanensis</name>
    <dbReference type="NCBI Taxonomy" id="2954098"/>
    <lineage>
        <taxon>Bacteria</taxon>
        <taxon>Pseudomonadati</taxon>
        <taxon>Pseudomonadota</taxon>
        <taxon>Gammaproteobacteria</taxon>
        <taxon>Pseudomonadales</taxon>
        <taxon>Pseudomonadaceae</taxon>
        <taxon>Pseudomonas</taxon>
    </lineage>
</organism>
<evidence type="ECO:0000259" key="4">
    <source>
        <dbReference type="Pfam" id="PF01420"/>
    </source>
</evidence>
<sequence length="407" mass="45126">MAVKPEYKQTEVGVIPKEWTAKPLGELSEFITSGSRGWAAFYSDQGALFIRSQNVRAGRLDFDDSQFVIPPQGAEGSRTRVKRNDLLITITGNSVGNVALVEHEFDEAYISQHVGLVRLSETNLGRYACLFLSPGSPGNRQIWASQSGQSKPGLTLRNLKDFWVVLPLAEAEQRSIVTALGDMDALQDALERLITKKRGLKQATMQQLLTGKIRLPGFRGKWEVKRLGEICEIAMGRTPPRLNKALWGRGHKWLSISDLQSKVVSESKEEITELAASAMEVIPKGTLLMSFKLSIGRLCFAGCDLYTNEAICSFKNLQASGDYLYYALGRTDFSLYGKQAVKGYTLNKESLKTVEVQLPPPPEQSAIANVLSDMDEELAALEHRLTKTLALKQGMMQELLTGRTRLL</sequence>
<protein>
    <submittedName>
        <fullName evidence="5">Restriction endonuclease subunit S</fullName>
        <ecNumber evidence="5">3.1.21.-</ecNumber>
    </submittedName>
</protein>
<proteinExistence type="inferred from homology"/>
<evidence type="ECO:0000313" key="6">
    <source>
        <dbReference type="Proteomes" id="UP001230768"/>
    </source>
</evidence>
<dbReference type="GO" id="GO:0016787">
    <property type="term" value="F:hydrolase activity"/>
    <property type="evidence" value="ECO:0007669"/>
    <property type="project" value="UniProtKB-KW"/>
</dbReference>
<dbReference type="InterPro" id="IPR044946">
    <property type="entry name" value="Restrct_endonuc_typeI_TRD_sf"/>
</dbReference>
<dbReference type="CDD" id="cd17244">
    <property type="entry name" value="RMtype1_S_Apa101655I-TRD2-CR2_like"/>
    <property type="match status" value="1"/>
</dbReference>
<comment type="similarity">
    <text evidence="1">Belongs to the type-I restriction system S methylase family.</text>
</comment>
<dbReference type="EMBL" id="CP117430">
    <property type="protein sequence ID" value="WLI17774.1"/>
    <property type="molecule type" value="Genomic_DNA"/>
</dbReference>